<reference evidence="4 5" key="1">
    <citation type="submission" date="2018-05" db="EMBL/GenBank/DDBJ databases">
        <title>Draft genome sequence of Streptococcus panodentis CCUG 70867T.</title>
        <authorList>
            <person name="Salva-Serra F."/>
            <person name="Mendez V."/>
            <person name="Jaen-Luchoro D."/>
            <person name="Gonzales-Siles L."/>
            <person name="Karlsson R."/>
            <person name="Engstrom-Jakobsson H."/>
            <person name="Busquets A."/>
            <person name="Gomila M."/>
            <person name="Pineiro-Iglesias B."/>
            <person name="Bennasar-Figueras A."/>
            <person name="Seeger M."/>
            <person name="Moore E."/>
        </authorList>
    </citation>
    <scope>NUCLEOTIDE SEQUENCE [LARGE SCALE GENOMIC DNA]</scope>
    <source>
        <strain evidence="4 5">CCUG 70867</strain>
    </source>
</reference>
<dbReference type="PANTHER" id="PTHR38682:SF1">
    <property type="entry name" value="V-TYPE ATP SYNTHASE SUBUNIT C"/>
    <property type="match status" value="1"/>
</dbReference>
<organism evidence="4 5">
    <name type="scientific">Streptococcus panodentis</name>
    <dbReference type="NCBI Taxonomy" id="1581472"/>
    <lineage>
        <taxon>Bacteria</taxon>
        <taxon>Bacillati</taxon>
        <taxon>Bacillota</taxon>
        <taxon>Bacilli</taxon>
        <taxon>Lactobacillales</taxon>
        <taxon>Streptococcaceae</taxon>
        <taxon>Streptococcus</taxon>
    </lineage>
</organism>
<dbReference type="Pfam" id="PF01992">
    <property type="entry name" value="vATP-synt_AC39"/>
    <property type="match status" value="1"/>
</dbReference>
<dbReference type="InterPro" id="IPR050873">
    <property type="entry name" value="V-ATPase_V0D/AC39_subunit"/>
</dbReference>
<dbReference type="EMBL" id="QFAY01000011">
    <property type="protein sequence ID" value="MBP2621017.1"/>
    <property type="molecule type" value="Genomic_DNA"/>
</dbReference>
<name>A0ABS5AWS3_9STRE</name>
<sequence>MDGKTYSQVNTAISVREASFLTPQQYEELLQTADAASRSQLLQGTVYALDTDALSNLNAIEQVLMGQLMAEYAWAFDISPDAQLPSLFTLRYTYHNLKVLLKQKATDLSLEHLLLPAGPYSLEILEHLTAAFSAEHCPDWMLEEVLATWQEYEDYQDLRVLEIGMDLAYFKHLKRLGRSLDNAALKTWVDVSIDCYNAVTAKRAVDLHKPHSFMKQLLSDEGSLTAAEWIALAERGDFLSWFSQVNPLDYDVDLRLYEEKMRTQSLTAVELEYLADLLQVKLLAAAQFETDGPLPLARYLLGRELEVKNLRLILTGLDNQLPLSAIKERMRPIYGQD</sequence>
<evidence type="ECO:0000313" key="4">
    <source>
        <dbReference type="EMBL" id="MBP2621017.1"/>
    </source>
</evidence>
<dbReference type="InterPro" id="IPR002843">
    <property type="entry name" value="ATPase_V0-cplx_csu/dsu"/>
</dbReference>
<evidence type="ECO:0000256" key="1">
    <source>
        <dbReference type="ARBA" id="ARBA00006709"/>
    </source>
</evidence>
<dbReference type="SUPFAM" id="SSF103486">
    <property type="entry name" value="V-type ATP synthase subunit C"/>
    <property type="match status" value="1"/>
</dbReference>
<dbReference type="PANTHER" id="PTHR38682">
    <property type="entry name" value="V-TYPE ATP SYNTHASE SUBUNIT C"/>
    <property type="match status" value="1"/>
</dbReference>
<dbReference type="InterPro" id="IPR044911">
    <property type="entry name" value="V-type_ATPase_csu/dsu_dom_3"/>
</dbReference>
<dbReference type="Proteomes" id="UP001519349">
    <property type="component" value="Unassembled WGS sequence"/>
</dbReference>
<dbReference type="Gene3D" id="1.10.132.50">
    <property type="entry name" value="ATP synthase (C/AC39) subunit, domain 3"/>
    <property type="match status" value="1"/>
</dbReference>
<dbReference type="Gene3D" id="1.20.1690.10">
    <property type="entry name" value="V-type ATP synthase subunit C domain"/>
    <property type="match status" value="2"/>
</dbReference>
<gene>
    <name evidence="4" type="ORF">DHL47_06720</name>
</gene>
<protein>
    <submittedName>
        <fullName evidence="4">V-type ATP synthase subunit C</fullName>
    </submittedName>
</protein>
<evidence type="ECO:0000256" key="3">
    <source>
        <dbReference type="ARBA" id="ARBA00023065"/>
    </source>
</evidence>
<dbReference type="RefSeq" id="WP_209551291.1">
    <property type="nucleotide sequence ID" value="NZ_QFAY01000011.1"/>
</dbReference>
<comment type="similarity">
    <text evidence="1">Belongs to the V-ATPase V0D/AC39 subunit family.</text>
</comment>
<accession>A0ABS5AWS3</accession>
<dbReference type="InterPro" id="IPR035067">
    <property type="entry name" value="V-type_ATPase_csu/dsu"/>
</dbReference>
<keyword evidence="3" id="KW-0406">Ion transport</keyword>
<comment type="caution">
    <text evidence="4">The sequence shown here is derived from an EMBL/GenBank/DDBJ whole genome shotgun (WGS) entry which is preliminary data.</text>
</comment>
<proteinExistence type="inferred from homology"/>
<keyword evidence="2" id="KW-0813">Transport</keyword>
<evidence type="ECO:0000256" key="2">
    <source>
        <dbReference type="ARBA" id="ARBA00022448"/>
    </source>
</evidence>
<keyword evidence="5" id="KW-1185">Reference proteome</keyword>
<dbReference type="InterPro" id="IPR036079">
    <property type="entry name" value="ATPase_csu/dsu_sf"/>
</dbReference>
<evidence type="ECO:0000313" key="5">
    <source>
        <dbReference type="Proteomes" id="UP001519349"/>
    </source>
</evidence>